<dbReference type="EMBL" id="JBHSFN010000040">
    <property type="protein sequence ID" value="MFC4592051.1"/>
    <property type="molecule type" value="Genomic_DNA"/>
</dbReference>
<sequence length="417" mass="42768">MSARFTERPGPATRPGRAIWGLVAAETLSGVGTQLSWVALPWFTLAESGSATRMAAVFAAELLPVALLGPPSAILVARLGAKRVMRAADLCRALLVALVPSLHALGLLSFPVLLLIVCAIGAVTTPYLACQRSVLPELFDDEASVTRANSLVEAGTRFATFAGPAAAGTLIALIGGPNVLWLDAGSYLVSFLLLGLLPAGLGPADGAGPPVGAFAGLRHLWRDPLLARLCAASLLYGFLFPVLLAALPVLTYTKYGGSPAVAGWLFAAWGAGSVAGSVLAYRLADRVPLLWLGGYAAIAAAVPLWPMALPMPAVVLGALMAASGLCVPVLNTAYLSVLTLRPEAELRVPVLTALVTTNTLASAAGFLSAGILLERLGTTPVFLVTAVAATLCAALLMRTAAAFPQPIPVSPTSRMSP</sequence>
<proteinExistence type="predicted"/>
<dbReference type="InterPro" id="IPR011701">
    <property type="entry name" value="MFS"/>
</dbReference>
<feature type="transmembrane region" description="Helical" evidence="6">
    <location>
        <begin position="379"/>
        <end position="397"/>
    </location>
</feature>
<feature type="transmembrane region" description="Helical" evidence="6">
    <location>
        <begin position="184"/>
        <end position="204"/>
    </location>
</feature>
<dbReference type="CDD" id="cd06173">
    <property type="entry name" value="MFS_MefA_like"/>
    <property type="match status" value="1"/>
</dbReference>
<feature type="transmembrane region" description="Helical" evidence="6">
    <location>
        <begin position="261"/>
        <end position="281"/>
    </location>
</feature>
<name>A0ABV9EU85_9ACTN</name>
<dbReference type="Pfam" id="PF07690">
    <property type="entry name" value="MFS_1"/>
    <property type="match status" value="1"/>
</dbReference>
<reference evidence="8" key="1">
    <citation type="journal article" date="2019" name="Int. J. Syst. Evol. Microbiol.">
        <title>The Global Catalogue of Microorganisms (GCM) 10K type strain sequencing project: providing services to taxonomists for standard genome sequencing and annotation.</title>
        <authorList>
            <consortium name="The Broad Institute Genomics Platform"/>
            <consortium name="The Broad Institute Genome Sequencing Center for Infectious Disease"/>
            <person name="Wu L."/>
            <person name="Ma J."/>
        </authorList>
    </citation>
    <scope>NUCLEOTIDE SEQUENCE [LARGE SCALE GENOMIC DNA]</scope>
    <source>
        <strain evidence="8">CCUG 49560</strain>
    </source>
</reference>
<keyword evidence="3 6" id="KW-0812">Transmembrane</keyword>
<keyword evidence="8" id="KW-1185">Reference proteome</keyword>
<feature type="transmembrane region" description="Helical" evidence="6">
    <location>
        <begin position="225"/>
        <end position="249"/>
    </location>
</feature>
<evidence type="ECO:0000256" key="3">
    <source>
        <dbReference type="ARBA" id="ARBA00022692"/>
    </source>
</evidence>
<feature type="transmembrane region" description="Helical" evidence="6">
    <location>
        <begin position="288"/>
        <end position="308"/>
    </location>
</feature>
<feature type="transmembrane region" description="Helical" evidence="6">
    <location>
        <begin position="55"/>
        <end position="81"/>
    </location>
</feature>
<dbReference type="RefSeq" id="WP_262846596.1">
    <property type="nucleotide sequence ID" value="NZ_JANZYP010000048.1"/>
</dbReference>
<keyword evidence="2" id="KW-1003">Cell membrane</keyword>
<organism evidence="7 8">
    <name type="scientific">Sphaerisporangium corydalis</name>
    <dbReference type="NCBI Taxonomy" id="1441875"/>
    <lineage>
        <taxon>Bacteria</taxon>
        <taxon>Bacillati</taxon>
        <taxon>Actinomycetota</taxon>
        <taxon>Actinomycetes</taxon>
        <taxon>Streptosporangiales</taxon>
        <taxon>Streptosporangiaceae</taxon>
        <taxon>Sphaerisporangium</taxon>
    </lineage>
</organism>
<evidence type="ECO:0000256" key="4">
    <source>
        <dbReference type="ARBA" id="ARBA00022989"/>
    </source>
</evidence>
<dbReference type="PANTHER" id="PTHR23513">
    <property type="entry name" value="INTEGRAL MEMBRANE EFFLUX PROTEIN-RELATED"/>
    <property type="match status" value="1"/>
</dbReference>
<gene>
    <name evidence="7" type="ORF">ACFO8L_38600</name>
</gene>
<accession>A0ABV9EU85</accession>
<evidence type="ECO:0000256" key="1">
    <source>
        <dbReference type="ARBA" id="ARBA00004651"/>
    </source>
</evidence>
<evidence type="ECO:0000256" key="2">
    <source>
        <dbReference type="ARBA" id="ARBA00022475"/>
    </source>
</evidence>
<feature type="transmembrane region" description="Helical" evidence="6">
    <location>
        <begin position="20"/>
        <end position="43"/>
    </location>
</feature>
<dbReference type="Proteomes" id="UP001595891">
    <property type="component" value="Unassembled WGS sequence"/>
</dbReference>
<evidence type="ECO:0000256" key="5">
    <source>
        <dbReference type="ARBA" id="ARBA00023136"/>
    </source>
</evidence>
<protein>
    <submittedName>
        <fullName evidence="7">MFS transporter</fullName>
    </submittedName>
</protein>
<dbReference type="SUPFAM" id="SSF103473">
    <property type="entry name" value="MFS general substrate transporter"/>
    <property type="match status" value="1"/>
</dbReference>
<comment type="caution">
    <text evidence="7">The sequence shown here is derived from an EMBL/GenBank/DDBJ whole genome shotgun (WGS) entry which is preliminary data.</text>
</comment>
<evidence type="ECO:0000313" key="7">
    <source>
        <dbReference type="EMBL" id="MFC4592051.1"/>
    </source>
</evidence>
<keyword evidence="4 6" id="KW-1133">Transmembrane helix</keyword>
<feature type="transmembrane region" description="Helical" evidence="6">
    <location>
        <begin position="93"/>
        <end position="123"/>
    </location>
</feature>
<dbReference type="PANTHER" id="PTHR23513:SF6">
    <property type="entry name" value="MAJOR FACILITATOR SUPERFAMILY ASSOCIATED DOMAIN-CONTAINING PROTEIN"/>
    <property type="match status" value="1"/>
</dbReference>
<evidence type="ECO:0000256" key="6">
    <source>
        <dbReference type="SAM" id="Phobius"/>
    </source>
</evidence>
<dbReference type="Gene3D" id="1.20.1250.20">
    <property type="entry name" value="MFS general substrate transporter like domains"/>
    <property type="match status" value="1"/>
</dbReference>
<evidence type="ECO:0000313" key="8">
    <source>
        <dbReference type="Proteomes" id="UP001595891"/>
    </source>
</evidence>
<dbReference type="InterPro" id="IPR036259">
    <property type="entry name" value="MFS_trans_sf"/>
</dbReference>
<keyword evidence="5 6" id="KW-0472">Membrane</keyword>
<comment type="subcellular location">
    <subcellularLocation>
        <location evidence="1">Cell membrane</location>
        <topology evidence="1">Multi-pass membrane protein</topology>
    </subcellularLocation>
</comment>
<feature type="transmembrane region" description="Helical" evidence="6">
    <location>
        <begin position="350"/>
        <end position="373"/>
    </location>
</feature>
<feature type="transmembrane region" description="Helical" evidence="6">
    <location>
        <begin position="314"/>
        <end position="338"/>
    </location>
</feature>